<evidence type="ECO:0000256" key="2">
    <source>
        <dbReference type="ARBA" id="ARBA00022679"/>
    </source>
</evidence>
<sequence>MANHLYMDTLNNLIINKIRKEKTHSIPLDHFINLALYYPELGYYKKNREKIGKNGDFYTSPFVSDVFAEIIFDYCLHNLDIWDRFDFCEIGAGTGKFLSGWFTYATKRLKNRLNKVCYYAIESSPYHRELLKKYPFQIQVLEELDSLSPINGVIFANEWLDALPAKVITKYEGTICEAVVAENRGELYQRYEPIKDEKLLSFIEKYQLDPKEGFKIELPLKLESIFPILSQKLGSGKIILIDYMYPIKEWNTPALMDGSLRGFKNHQLMKNVLETPGDMDITYHLPIELIIAVAKENGFILTESARQDEFLLKNGILEKLENHTISDPFHPVAKRNRAVQSLISPGGMSPYFHVLIFEK</sequence>
<protein>
    <submittedName>
        <fullName evidence="3">SAM-dependent MidA family methyltransferase</fullName>
    </submittedName>
</protein>
<dbReference type="InterPro" id="IPR003788">
    <property type="entry name" value="NDUFAF7"/>
</dbReference>
<dbReference type="EMBL" id="OAOP01000002">
    <property type="protein sequence ID" value="SNX67934.1"/>
    <property type="molecule type" value="Genomic_DNA"/>
</dbReference>
<dbReference type="GO" id="GO:0035243">
    <property type="term" value="F:protein-arginine omega-N symmetric methyltransferase activity"/>
    <property type="evidence" value="ECO:0007669"/>
    <property type="project" value="TreeGrafter"/>
</dbReference>
<dbReference type="PANTHER" id="PTHR12049:SF7">
    <property type="entry name" value="PROTEIN ARGININE METHYLTRANSFERASE NDUFAF7, MITOCHONDRIAL"/>
    <property type="match status" value="1"/>
</dbReference>
<keyword evidence="2 3" id="KW-0808">Transferase</keyword>
<dbReference type="GO" id="GO:0032259">
    <property type="term" value="P:methylation"/>
    <property type="evidence" value="ECO:0007669"/>
    <property type="project" value="UniProtKB-KW"/>
</dbReference>
<keyword evidence="1 3" id="KW-0489">Methyltransferase</keyword>
<dbReference type="Proteomes" id="UP000219546">
    <property type="component" value="Unassembled WGS sequence"/>
</dbReference>
<dbReference type="RefSeq" id="WP_097157345.1">
    <property type="nucleotide sequence ID" value="NZ_JBEPMQ010000013.1"/>
</dbReference>
<accession>A0A285CK21</accession>
<dbReference type="OrthoDB" id="9794208at2"/>
<evidence type="ECO:0000313" key="4">
    <source>
        <dbReference type="Proteomes" id="UP000219546"/>
    </source>
</evidence>
<dbReference type="PANTHER" id="PTHR12049">
    <property type="entry name" value="PROTEIN ARGININE METHYLTRANSFERASE NDUFAF7, MITOCHONDRIAL"/>
    <property type="match status" value="1"/>
</dbReference>
<proteinExistence type="predicted"/>
<dbReference type="Pfam" id="PF02636">
    <property type="entry name" value="Methyltransf_28"/>
    <property type="match status" value="1"/>
</dbReference>
<evidence type="ECO:0000256" key="1">
    <source>
        <dbReference type="ARBA" id="ARBA00022603"/>
    </source>
</evidence>
<keyword evidence="4" id="KW-1185">Reference proteome</keyword>
<gene>
    <name evidence="3" type="ORF">SAMN05877753_102138</name>
</gene>
<evidence type="ECO:0000313" key="3">
    <source>
        <dbReference type="EMBL" id="SNX67934.1"/>
    </source>
</evidence>
<reference evidence="3 4" key="1">
    <citation type="submission" date="2017-08" db="EMBL/GenBank/DDBJ databases">
        <authorList>
            <person name="de Groot N.N."/>
        </authorList>
    </citation>
    <scope>NUCLEOTIDE SEQUENCE [LARGE SCALE GENOMIC DNA]</scope>
    <source>
        <strain evidence="3 4">JC228</strain>
    </source>
</reference>
<dbReference type="Gene3D" id="3.40.50.12710">
    <property type="match status" value="1"/>
</dbReference>
<organism evidence="3 4">
    <name type="scientific">Bacillus oleivorans</name>
    <dbReference type="NCBI Taxonomy" id="1448271"/>
    <lineage>
        <taxon>Bacteria</taxon>
        <taxon>Bacillati</taxon>
        <taxon>Bacillota</taxon>
        <taxon>Bacilli</taxon>
        <taxon>Bacillales</taxon>
        <taxon>Bacillaceae</taxon>
        <taxon>Bacillus</taxon>
    </lineage>
</organism>
<dbReference type="AlphaFoldDB" id="A0A285CK21"/>
<dbReference type="InterPro" id="IPR029063">
    <property type="entry name" value="SAM-dependent_MTases_sf"/>
</dbReference>
<dbReference type="SUPFAM" id="SSF53335">
    <property type="entry name" value="S-adenosyl-L-methionine-dependent methyltransferases"/>
    <property type="match status" value="1"/>
</dbReference>
<dbReference type="InterPro" id="IPR038375">
    <property type="entry name" value="NDUFAF7_sf"/>
</dbReference>
<name>A0A285CK21_9BACI</name>